<dbReference type="Gene3D" id="3.30.450.20">
    <property type="entry name" value="PAS domain"/>
    <property type="match status" value="1"/>
</dbReference>
<dbReference type="PANTHER" id="PTHR43156">
    <property type="entry name" value="STAGE II SPORULATION PROTEIN E-RELATED"/>
    <property type="match status" value="1"/>
</dbReference>
<dbReference type="RefSeq" id="WP_182605537.1">
    <property type="nucleotide sequence ID" value="NZ_VKHT01000138.1"/>
</dbReference>
<accession>A0A7W3TBU6</accession>
<protein>
    <submittedName>
        <fullName evidence="4">SpoIIE family protein phosphatase</fullName>
    </submittedName>
</protein>
<keyword evidence="5" id="KW-1185">Reference proteome</keyword>
<dbReference type="SUPFAM" id="SSF55785">
    <property type="entry name" value="PYP-like sensor domain (PAS domain)"/>
    <property type="match status" value="1"/>
</dbReference>
<feature type="domain" description="GAF" evidence="2">
    <location>
        <begin position="293"/>
        <end position="438"/>
    </location>
</feature>
<dbReference type="Gene3D" id="3.30.450.40">
    <property type="match status" value="1"/>
</dbReference>
<dbReference type="Pfam" id="PF08448">
    <property type="entry name" value="PAS_4"/>
    <property type="match status" value="1"/>
</dbReference>
<dbReference type="PANTHER" id="PTHR43156:SF2">
    <property type="entry name" value="STAGE II SPORULATION PROTEIN E"/>
    <property type="match status" value="1"/>
</dbReference>
<evidence type="ECO:0000313" key="4">
    <source>
        <dbReference type="EMBL" id="MBB0243892.1"/>
    </source>
</evidence>
<sequence>MAAPPPVRVLLAGVDEAGATRLRTELGDRAEVRPLPPGGTVPADEAAGPTLLVIGAGVPAPADLLGMLRDRTEGLGVILVTGPDDGRGLPTLALLAPTAHITRVPADQPADLPRAARSLLDRLTLRHAYRATRAAAQRQLLLGNEPTRQPGERLFGPLHHQALLGAVAVDDAARLIGWNRRAAEILSLRPDAVGAGFLPLFPRQAREELREHLSRAAHSPTAPELFDRTAGDGAPQILRLGAQSVTDPEGTAHTLVLLEDVSRATETRRRLAERTAHALLGGDVAAAMTSGGSLRQRLQRSARAVVDRLDIALARIWLHDPVGNTLTPEIAAGPRARFPDDSPLGPGDLEAEFVAATRKPHLTNSVIDDPRTTDRQWARREGMVAFAGYPLITDGELMGVMALFARRALSGTTREALAGIADQIAGGVRQDRLLSRLHTTARALQAPLLPPDLPRLPGLDIAARYRAQGDSLDIGGDFYDVFPLPDGRWVLVLGDVCGKGPAAAAVTGLVRHTVWTAAQQDPDPSRVLPIVHRALCRENSPFCTLVQAVLEPSAPSDRPDGPPGRSVRVRIASAGHPAPLLRRRDGGTRLLEEHGPLLGAFDLTELPVHTTVLHPGDSLVLYTDGFTEGSGPHLNREPEDLAKLVDSRPGPEGDRPAEQLADLLFTDALTRWGDGLRDDLALVAVTARP</sequence>
<dbReference type="Pfam" id="PF07228">
    <property type="entry name" value="SpoIIE"/>
    <property type="match status" value="1"/>
</dbReference>
<comment type="caution">
    <text evidence="4">The sequence shown here is derived from an EMBL/GenBank/DDBJ whole genome shotgun (WGS) entry which is preliminary data.</text>
</comment>
<reference evidence="5" key="1">
    <citation type="submission" date="2019-10" db="EMBL/GenBank/DDBJ databases">
        <title>Streptomyces sp. nov., a novel actinobacterium isolated from alkaline environment.</title>
        <authorList>
            <person name="Golinska P."/>
        </authorList>
    </citation>
    <scope>NUCLEOTIDE SEQUENCE [LARGE SCALE GENOMIC DNA]</scope>
    <source>
        <strain evidence="5">DSM 42118</strain>
    </source>
</reference>
<dbReference type="InterPro" id="IPR003018">
    <property type="entry name" value="GAF"/>
</dbReference>
<dbReference type="SUPFAM" id="SSF81606">
    <property type="entry name" value="PP2C-like"/>
    <property type="match status" value="1"/>
</dbReference>
<gene>
    <name evidence="4" type="ORF">FNQ90_07180</name>
</gene>
<evidence type="ECO:0000313" key="5">
    <source>
        <dbReference type="Proteomes" id="UP000538929"/>
    </source>
</evidence>
<evidence type="ECO:0000259" key="2">
    <source>
        <dbReference type="SMART" id="SM00065"/>
    </source>
</evidence>
<dbReference type="AlphaFoldDB" id="A0A7W3TBU6"/>
<dbReference type="InterPro" id="IPR035965">
    <property type="entry name" value="PAS-like_dom_sf"/>
</dbReference>
<dbReference type="SMART" id="SM00331">
    <property type="entry name" value="PP2C_SIG"/>
    <property type="match status" value="1"/>
</dbReference>
<dbReference type="Proteomes" id="UP000538929">
    <property type="component" value="Unassembled WGS sequence"/>
</dbReference>
<dbReference type="SMART" id="SM00065">
    <property type="entry name" value="GAF"/>
    <property type="match status" value="1"/>
</dbReference>
<evidence type="ECO:0000259" key="3">
    <source>
        <dbReference type="SMART" id="SM00331"/>
    </source>
</evidence>
<dbReference type="InterPro" id="IPR052016">
    <property type="entry name" value="Bact_Sigma-Reg"/>
</dbReference>
<name>A0A7W3TBU6_9ACTN</name>
<evidence type="ECO:0000256" key="1">
    <source>
        <dbReference type="ARBA" id="ARBA00022801"/>
    </source>
</evidence>
<dbReference type="InterPro" id="IPR001932">
    <property type="entry name" value="PPM-type_phosphatase-like_dom"/>
</dbReference>
<dbReference type="InterPro" id="IPR036457">
    <property type="entry name" value="PPM-type-like_dom_sf"/>
</dbReference>
<organism evidence="4 5">
    <name type="scientific">Streptomyces alkaliphilus</name>
    <dbReference type="NCBI Taxonomy" id="1472722"/>
    <lineage>
        <taxon>Bacteria</taxon>
        <taxon>Bacillati</taxon>
        <taxon>Actinomycetota</taxon>
        <taxon>Actinomycetes</taxon>
        <taxon>Kitasatosporales</taxon>
        <taxon>Streptomycetaceae</taxon>
        <taxon>Streptomyces</taxon>
    </lineage>
</organism>
<dbReference type="Pfam" id="PF01590">
    <property type="entry name" value="GAF"/>
    <property type="match status" value="1"/>
</dbReference>
<dbReference type="Gene3D" id="3.60.40.10">
    <property type="entry name" value="PPM-type phosphatase domain"/>
    <property type="match status" value="1"/>
</dbReference>
<proteinExistence type="predicted"/>
<feature type="domain" description="PPM-type phosphatase" evidence="3">
    <location>
        <begin position="456"/>
        <end position="687"/>
    </location>
</feature>
<dbReference type="SUPFAM" id="SSF55781">
    <property type="entry name" value="GAF domain-like"/>
    <property type="match status" value="1"/>
</dbReference>
<dbReference type="GO" id="GO:0016791">
    <property type="term" value="F:phosphatase activity"/>
    <property type="evidence" value="ECO:0007669"/>
    <property type="project" value="TreeGrafter"/>
</dbReference>
<keyword evidence="1" id="KW-0378">Hydrolase</keyword>
<dbReference type="InterPro" id="IPR013656">
    <property type="entry name" value="PAS_4"/>
</dbReference>
<dbReference type="InterPro" id="IPR029016">
    <property type="entry name" value="GAF-like_dom_sf"/>
</dbReference>
<dbReference type="EMBL" id="VKHT01000138">
    <property type="protein sequence ID" value="MBB0243892.1"/>
    <property type="molecule type" value="Genomic_DNA"/>
</dbReference>